<dbReference type="EMBL" id="JACEEZ010009357">
    <property type="protein sequence ID" value="KAG0722566.1"/>
    <property type="molecule type" value="Genomic_DNA"/>
</dbReference>
<keyword evidence="3" id="KW-0808">Transferase</keyword>
<dbReference type="GO" id="GO:0004674">
    <property type="term" value="F:protein serine/threonine kinase activity"/>
    <property type="evidence" value="ECO:0007669"/>
    <property type="project" value="TreeGrafter"/>
</dbReference>
<dbReference type="GO" id="GO:0005524">
    <property type="term" value="F:ATP binding"/>
    <property type="evidence" value="ECO:0007669"/>
    <property type="project" value="InterPro"/>
</dbReference>
<feature type="region of interest" description="Disordered" evidence="1">
    <location>
        <begin position="377"/>
        <end position="406"/>
    </location>
</feature>
<dbReference type="Pfam" id="PF00069">
    <property type="entry name" value="Pkinase"/>
    <property type="match status" value="1"/>
</dbReference>
<evidence type="ECO:0000256" key="1">
    <source>
        <dbReference type="SAM" id="MobiDB-lite"/>
    </source>
</evidence>
<evidence type="ECO:0000313" key="4">
    <source>
        <dbReference type="Proteomes" id="UP000770661"/>
    </source>
</evidence>
<dbReference type="Gene3D" id="1.10.510.10">
    <property type="entry name" value="Transferase(Phosphotransferase) domain 1"/>
    <property type="match status" value="1"/>
</dbReference>
<dbReference type="PANTHER" id="PTHR24359:SF1">
    <property type="entry name" value="INHIBITOR OF NUCLEAR FACTOR KAPPA-B KINASE EPSILON SUBUNIT HOMOLOG 1-RELATED"/>
    <property type="match status" value="1"/>
</dbReference>
<feature type="domain" description="Protein kinase" evidence="2">
    <location>
        <begin position="49"/>
        <end position="322"/>
    </location>
</feature>
<dbReference type="OrthoDB" id="6513151at2759"/>
<accession>A0A8J5CVR9</accession>
<dbReference type="PANTHER" id="PTHR24359">
    <property type="entry name" value="SERINE/THREONINE-PROTEIN KINASE SBK1"/>
    <property type="match status" value="1"/>
</dbReference>
<evidence type="ECO:0000313" key="3">
    <source>
        <dbReference type="EMBL" id="KAG0722566.1"/>
    </source>
</evidence>
<comment type="caution">
    <text evidence="3">The sequence shown here is derived from an EMBL/GenBank/DDBJ whole genome shotgun (WGS) entry which is preliminary data.</text>
</comment>
<protein>
    <submittedName>
        <fullName evidence="3">Serine/threonine-protein kinase meng-po</fullName>
    </submittedName>
</protein>
<dbReference type="InterPro" id="IPR000719">
    <property type="entry name" value="Prot_kinase_dom"/>
</dbReference>
<sequence length="454" mass="50649">MPRRVLHTPSMELPECGGRWYQEEDEDEDEGEGDISVVEVSAAALRGEYRAVRVLASGWYTQVFSVRPAALCPMTPQGRRLVLKAVRRGATSRRDFLREARYHSLLAACPHVLACLPPALATPSSFVLPLEEAPAGDLASLVGRGGVGEEAARRVACQVGAALAYTHAAGLVHRDLTPHNLLAMDSGLRQVKLADFGATRRTGAMVTRGALPPAYLAPEVACLHHDDLYAAHPTQDAWQLGLLLVTCLTGALPWAAPHPTDPHYTAWAAWACRLSTRLPPRFRVLSPRCLRLLRRLLHPEADQRCGAAVVQREAEGVRHPWLARDADPFEPCVQDAPFLRRAERKVSRALKHYLRRASPRYKTVTFATNLEHTKHVDKIDHDPYQDPYTLEDPQDSQDPCQDHDHDPCLDDLLYQDRYEDPYLEDPYQYPYLSEGEGEGCWGDGCLLDDYCPPP</sequence>
<gene>
    <name evidence="3" type="primary">meng_0</name>
    <name evidence="3" type="ORF">GWK47_044262</name>
</gene>
<dbReference type="SUPFAM" id="SSF56112">
    <property type="entry name" value="Protein kinase-like (PK-like)"/>
    <property type="match status" value="1"/>
</dbReference>
<dbReference type="AlphaFoldDB" id="A0A8J5CVR9"/>
<evidence type="ECO:0000259" key="2">
    <source>
        <dbReference type="PROSITE" id="PS50011"/>
    </source>
</evidence>
<dbReference type="PROSITE" id="PS50011">
    <property type="entry name" value="PROTEIN_KINASE_DOM"/>
    <property type="match status" value="1"/>
</dbReference>
<keyword evidence="3" id="KW-0418">Kinase</keyword>
<keyword evidence="4" id="KW-1185">Reference proteome</keyword>
<organism evidence="3 4">
    <name type="scientific">Chionoecetes opilio</name>
    <name type="common">Atlantic snow crab</name>
    <name type="synonym">Cancer opilio</name>
    <dbReference type="NCBI Taxonomy" id="41210"/>
    <lineage>
        <taxon>Eukaryota</taxon>
        <taxon>Metazoa</taxon>
        <taxon>Ecdysozoa</taxon>
        <taxon>Arthropoda</taxon>
        <taxon>Crustacea</taxon>
        <taxon>Multicrustacea</taxon>
        <taxon>Malacostraca</taxon>
        <taxon>Eumalacostraca</taxon>
        <taxon>Eucarida</taxon>
        <taxon>Decapoda</taxon>
        <taxon>Pleocyemata</taxon>
        <taxon>Brachyura</taxon>
        <taxon>Eubrachyura</taxon>
        <taxon>Majoidea</taxon>
        <taxon>Majidae</taxon>
        <taxon>Chionoecetes</taxon>
    </lineage>
</organism>
<name>A0A8J5CVR9_CHIOP</name>
<dbReference type="Proteomes" id="UP000770661">
    <property type="component" value="Unassembled WGS sequence"/>
</dbReference>
<dbReference type="InterPro" id="IPR011009">
    <property type="entry name" value="Kinase-like_dom_sf"/>
</dbReference>
<proteinExistence type="predicted"/>
<reference evidence="3" key="1">
    <citation type="submission" date="2020-07" db="EMBL/GenBank/DDBJ databases">
        <title>The High-quality genome of the commercially important snow crab, Chionoecetes opilio.</title>
        <authorList>
            <person name="Jeong J.-H."/>
            <person name="Ryu S."/>
        </authorList>
    </citation>
    <scope>NUCLEOTIDE SEQUENCE</scope>
    <source>
        <strain evidence="3">MADBK_172401_WGS</strain>
        <tissue evidence="3">Digestive gland</tissue>
    </source>
</reference>